<feature type="transmembrane region" description="Helical" evidence="2">
    <location>
        <begin position="684"/>
        <end position="706"/>
    </location>
</feature>
<sequence>MYRPPLVAPPALRETQTTRALDQAASPHHGSAGPGMVDNFALRQLRFGVAERTVLKTHLSVKLPKSWALTLRHGGELSVTLEASNDALFLIEEHIDSHRDSDSDSHRESDSDSSADSSPCVWEIQFADIHAYRYSDDESWPLSGSGFCIGPRLPFPLLPPHKYLHLKAEASRNQQSVGLNVETVENGTPQDFRICLQDPSEQKGGIDVFGRQKQQAWEETLIDLLVSCCTRREAQDSAPLNLVALIESETVFDSPSYSKSWLGDTTFLPKELVVTKGLWDSFKEFLLVFVALFCAPLASVLLVLDLIALRKKWGGWDAVTKQRKHVSYDREYNTIISTAKRIWLEELRVEARPTTVLMTAGVFAVNRTSSGFRNLRSVATAESNTFRGYVLWCFQMLNPTFFLLGDRFSPRLNPGVGKELLKKKCHLCSRSGYLPPAANQSCARSNEAEASHVFYRAGAVFMTIFSLLITNALWGLFAFHWLGVWVPSVYMAVMHQGEVGWLAHSAEHTFFSFFALLCLVGARMWQADTRLALLHVRQNMEALKSLQLRYNTASNIQQGAGASEVPSSIERTSFSSTYLKTPTEKRRTSFTVTDDLGNEFVAGPEENDDTRVDGVGNHAFVKVDSRGNFLPCLQRTTASICLTCDRAFQDGLIKEGPCTSAYDLFLFILQKVEVLQKKKKYSRWWATLYAFACIGLHMAARLVYLFHHKASALEAIKKNSTIYCLIEVLLVLTSPIVYGIYVWILLGHGKVLMERFTLRLEYLHNVALTSQLGYTLDFSHPDTIIGWFLIRCSLQNLQDCSVHNFLTPYVGTAIVYTLLSILVFSFRWIASKDLWHYAFHLADPDAYCQRIGDRIGLPRDLDISQI</sequence>
<proteinExistence type="predicted"/>
<gene>
    <name evidence="3" type="ORF">CYMTET_15389</name>
</gene>
<accession>A0AAE0L926</accession>
<keyword evidence="2" id="KW-0472">Membrane</keyword>
<keyword evidence="2" id="KW-1133">Transmembrane helix</keyword>
<name>A0AAE0L926_9CHLO</name>
<keyword evidence="2" id="KW-0812">Transmembrane</keyword>
<dbReference type="AlphaFoldDB" id="A0AAE0L926"/>
<evidence type="ECO:0000256" key="1">
    <source>
        <dbReference type="SAM" id="MobiDB-lite"/>
    </source>
</evidence>
<feature type="transmembrane region" description="Helical" evidence="2">
    <location>
        <begin position="809"/>
        <end position="830"/>
    </location>
</feature>
<reference evidence="3 4" key="1">
    <citation type="journal article" date="2015" name="Genome Biol. Evol.">
        <title>Comparative Genomics of a Bacterivorous Green Alga Reveals Evolutionary Causalities and Consequences of Phago-Mixotrophic Mode of Nutrition.</title>
        <authorList>
            <person name="Burns J.A."/>
            <person name="Paasch A."/>
            <person name="Narechania A."/>
            <person name="Kim E."/>
        </authorList>
    </citation>
    <scope>NUCLEOTIDE SEQUENCE [LARGE SCALE GENOMIC DNA]</scope>
    <source>
        <strain evidence="3 4">PLY_AMNH</strain>
    </source>
</reference>
<evidence type="ECO:0000313" key="3">
    <source>
        <dbReference type="EMBL" id="KAK3276543.1"/>
    </source>
</evidence>
<comment type="caution">
    <text evidence="3">The sequence shown here is derived from an EMBL/GenBank/DDBJ whole genome shotgun (WGS) entry which is preliminary data.</text>
</comment>
<organism evidence="3 4">
    <name type="scientific">Cymbomonas tetramitiformis</name>
    <dbReference type="NCBI Taxonomy" id="36881"/>
    <lineage>
        <taxon>Eukaryota</taxon>
        <taxon>Viridiplantae</taxon>
        <taxon>Chlorophyta</taxon>
        <taxon>Pyramimonadophyceae</taxon>
        <taxon>Pyramimonadales</taxon>
        <taxon>Pyramimonadaceae</taxon>
        <taxon>Cymbomonas</taxon>
    </lineage>
</organism>
<evidence type="ECO:0000313" key="4">
    <source>
        <dbReference type="Proteomes" id="UP001190700"/>
    </source>
</evidence>
<keyword evidence="4" id="KW-1185">Reference proteome</keyword>
<feature type="transmembrane region" description="Helical" evidence="2">
    <location>
        <begin position="285"/>
        <end position="304"/>
    </location>
</feature>
<protein>
    <submittedName>
        <fullName evidence="3">Uncharacterized protein</fullName>
    </submittedName>
</protein>
<evidence type="ECO:0000256" key="2">
    <source>
        <dbReference type="SAM" id="Phobius"/>
    </source>
</evidence>
<feature type="region of interest" description="Disordered" evidence="1">
    <location>
        <begin position="99"/>
        <end position="118"/>
    </location>
</feature>
<feature type="transmembrane region" description="Helical" evidence="2">
    <location>
        <begin position="501"/>
        <end position="522"/>
    </location>
</feature>
<feature type="compositionally biased region" description="Basic and acidic residues" evidence="1">
    <location>
        <begin position="99"/>
        <end position="110"/>
    </location>
</feature>
<dbReference type="EMBL" id="LGRX02006498">
    <property type="protein sequence ID" value="KAK3276543.1"/>
    <property type="molecule type" value="Genomic_DNA"/>
</dbReference>
<feature type="transmembrane region" description="Helical" evidence="2">
    <location>
        <begin position="726"/>
        <end position="746"/>
    </location>
</feature>
<feature type="transmembrane region" description="Helical" evidence="2">
    <location>
        <begin position="453"/>
        <end position="481"/>
    </location>
</feature>
<dbReference type="Proteomes" id="UP001190700">
    <property type="component" value="Unassembled WGS sequence"/>
</dbReference>